<dbReference type="RefSeq" id="WP_344730645.1">
    <property type="nucleotide sequence ID" value="NZ_BAAAUS010000068.1"/>
</dbReference>
<evidence type="ECO:0000313" key="2">
    <source>
        <dbReference type="EMBL" id="MFD1521303.1"/>
    </source>
</evidence>
<sequence>MERGSSKHSPREDDALAEELAGQLGPGGSNREEWVDPEPPADDDPPSRVDLSSDSGSPEAGAVPDDEEMRRAQHDMAVANDWKREDMP</sequence>
<dbReference type="Proteomes" id="UP001597114">
    <property type="component" value="Unassembled WGS sequence"/>
</dbReference>
<evidence type="ECO:0000313" key="3">
    <source>
        <dbReference type="Proteomes" id="UP001597114"/>
    </source>
</evidence>
<dbReference type="EMBL" id="JBHUCO010000032">
    <property type="protein sequence ID" value="MFD1521303.1"/>
    <property type="molecule type" value="Genomic_DNA"/>
</dbReference>
<reference evidence="3" key="1">
    <citation type="journal article" date="2019" name="Int. J. Syst. Evol. Microbiol.">
        <title>The Global Catalogue of Microorganisms (GCM) 10K type strain sequencing project: providing services to taxonomists for standard genome sequencing and annotation.</title>
        <authorList>
            <consortium name="The Broad Institute Genomics Platform"/>
            <consortium name="The Broad Institute Genome Sequencing Center for Infectious Disease"/>
            <person name="Wu L."/>
            <person name="Ma J."/>
        </authorList>
    </citation>
    <scope>NUCLEOTIDE SEQUENCE [LARGE SCALE GENOMIC DNA]</scope>
    <source>
        <strain evidence="3">CCM 7043</strain>
    </source>
</reference>
<evidence type="ECO:0008006" key="4">
    <source>
        <dbReference type="Google" id="ProtNLM"/>
    </source>
</evidence>
<proteinExistence type="predicted"/>
<feature type="compositionally biased region" description="Basic and acidic residues" evidence="1">
    <location>
        <begin position="1"/>
        <end position="14"/>
    </location>
</feature>
<protein>
    <recommendedName>
        <fullName evidence="4">DUF5709 domain-containing protein</fullName>
    </recommendedName>
</protein>
<evidence type="ECO:0000256" key="1">
    <source>
        <dbReference type="SAM" id="MobiDB-lite"/>
    </source>
</evidence>
<accession>A0ABW4F0G1</accession>
<gene>
    <name evidence="2" type="ORF">ACFSJD_27640</name>
</gene>
<keyword evidence="3" id="KW-1185">Reference proteome</keyword>
<organism evidence="2 3">
    <name type="scientific">Pseudonocardia yunnanensis</name>
    <dbReference type="NCBI Taxonomy" id="58107"/>
    <lineage>
        <taxon>Bacteria</taxon>
        <taxon>Bacillati</taxon>
        <taxon>Actinomycetota</taxon>
        <taxon>Actinomycetes</taxon>
        <taxon>Pseudonocardiales</taxon>
        <taxon>Pseudonocardiaceae</taxon>
        <taxon>Pseudonocardia</taxon>
    </lineage>
</organism>
<feature type="compositionally biased region" description="Acidic residues" evidence="1">
    <location>
        <begin position="35"/>
        <end position="44"/>
    </location>
</feature>
<feature type="region of interest" description="Disordered" evidence="1">
    <location>
        <begin position="1"/>
        <end position="88"/>
    </location>
</feature>
<comment type="caution">
    <text evidence="2">The sequence shown here is derived from an EMBL/GenBank/DDBJ whole genome shotgun (WGS) entry which is preliminary data.</text>
</comment>
<name>A0ABW4F0G1_9PSEU</name>